<dbReference type="GO" id="GO:0009306">
    <property type="term" value="P:protein secretion"/>
    <property type="evidence" value="ECO:0007669"/>
    <property type="project" value="InterPro"/>
</dbReference>
<accession>A0A1N7MWA1</accession>
<dbReference type="PIRSF" id="PIRSF004669">
    <property type="entry name" value="FliQ"/>
    <property type="match status" value="1"/>
</dbReference>
<protein>
    <recommendedName>
        <fullName evidence="3 9">Flagellar biosynthetic protein FliQ</fullName>
    </recommendedName>
</protein>
<feature type="transmembrane region" description="Helical" evidence="9">
    <location>
        <begin position="12"/>
        <end position="37"/>
    </location>
</feature>
<dbReference type="OrthoDB" id="9806440at2"/>
<evidence type="ECO:0000256" key="2">
    <source>
        <dbReference type="ARBA" id="ARBA00006156"/>
    </source>
</evidence>
<evidence type="ECO:0000256" key="3">
    <source>
        <dbReference type="ARBA" id="ARBA00021718"/>
    </source>
</evidence>
<keyword evidence="10" id="KW-0969">Cilium</keyword>
<keyword evidence="11" id="KW-1185">Reference proteome</keyword>
<dbReference type="AlphaFoldDB" id="A0A1N7MWA1"/>
<keyword evidence="5 9" id="KW-0812">Transmembrane</keyword>
<dbReference type="GO" id="GO:0005886">
    <property type="term" value="C:plasma membrane"/>
    <property type="evidence" value="ECO:0007669"/>
    <property type="project" value="UniProtKB-SubCell"/>
</dbReference>
<comment type="function">
    <text evidence="9">Role in flagellar biosynthesis.</text>
</comment>
<comment type="subcellular location">
    <subcellularLocation>
        <location evidence="1 9">Cell membrane</location>
        <topology evidence="1">Multi-pass membrane protein</topology>
    </subcellularLocation>
    <subcellularLocation>
        <location evidence="9">Bacterial flagellum basal body</location>
    </subcellularLocation>
</comment>
<dbReference type="Proteomes" id="UP000186156">
    <property type="component" value="Unassembled WGS sequence"/>
</dbReference>
<dbReference type="PANTHER" id="PTHR34040:SF2">
    <property type="entry name" value="FLAGELLAR BIOSYNTHETIC PROTEIN FLIQ"/>
    <property type="match status" value="1"/>
</dbReference>
<dbReference type="STRING" id="252246.SAMN05421799_106175"/>
<keyword evidence="6 9" id="KW-1133">Transmembrane helix</keyword>
<dbReference type="PANTHER" id="PTHR34040">
    <property type="entry name" value="FLAGELLAR BIOSYNTHETIC PROTEIN FLIQ"/>
    <property type="match status" value="1"/>
</dbReference>
<evidence type="ECO:0000256" key="4">
    <source>
        <dbReference type="ARBA" id="ARBA00022475"/>
    </source>
</evidence>
<evidence type="ECO:0000256" key="8">
    <source>
        <dbReference type="ARBA" id="ARBA00023143"/>
    </source>
</evidence>
<dbReference type="InterPro" id="IPR006305">
    <property type="entry name" value="FliQ"/>
</dbReference>
<dbReference type="NCBIfam" id="TIGR01402">
    <property type="entry name" value="fliQ"/>
    <property type="match status" value="1"/>
</dbReference>
<name>A0A1N7MWA1_9BACL</name>
<comment type="similarity">
    <text evidence="2 9">Belongs to the FliQ/MopD/SpaQ family.</text>
</comment>
<dbReference type="RefSeq" id="WP_076347149.1">
    <property type="nucleotide sequence ID" value="NZ_FTOO01000006.1"/>
</dbReference>
<evidence type="ECO:0000256" key="7">
    <source>
        <dbReference type="ARBA" id="ARBA00023136"/>
    </source>
</evidence>
<dbReference type="GO" id="GO:0044780">
    <property type="term" value="P:bacterial-type flagellum assembly"/>
    <property type="evidence" value="ECO:0007669"/>
    <property type="project" value="InterPro"/>
</dbReference>
<proteinExistence type="inferred from homology"/>
<keyword evidence="7 9" id="KW-0472">Membrane</keyword>
<evidence type="ECO:0000313" key="11">
    <source>
        <dbReference type="Proteomes" id="UP000186156"/>
    </source>
</evidence>
<evidence type="ECO:0000256" key="5">
    <source>
        <dbReference type="ARBA" id="ARBA00022692"/>
    </source>
</evidence>
<keyword evidence="4 9" id="KW-1003">Cell membrane</keyword>
<evidence type="ECO:0000256" key="1">
    <source>
        <dbReference type="ARBA" id="ARBA00004651"/>
    </source>
</evidence>
<evidence type="ECO:0000256" key="6">
    <source>
        <dbReference type="ARBA" id="ARBA00022989"/>
    </source>
</evidence>
<dbReference type="GO" id="GO:0009425">
    <property type="term" value="C:bacterial-type flagellum basal body"/>
    <property type="evidence" value="ECO:0007669"/>
    <property type="project" value="UniProtKB-SubCell"/>
</dbReference>
<organism evidence="10 11">
    <name type="scientific">Alicyclobacillus vulcanalis</name>
    <dbReference type="NCBI Taxonomy" id="252246"/>
    <lineage>
        <taxon>Bacteria</taxon>
        <taxon>Bacillati</taxon>
        <taxon>Bacillota</taxon>
        <taxon>Bacilli</taxon>
        <taxon>Bacillales</taxon>
        <taxon>Alicyclobacillaceae</taxon>
        <taxon>Alicyclobacillus</taxon>
    </lineage>
</organism>
<evidence type="ECO:0000256" key="9">
    <source>
        <dbReference type="RuleBase" id="RU364090"/>
    </source>
</evidence>
<dbReference type="PRINTS" id="PR00952">
    <property type="entry name" value="TYPE3IMQPROT"/>
</dbReference>
<gene>
    <name evidence="9" type="primary">fliQ</name>
    <name evidence="10" type="ORF">SAMN05421799_106175</name>
</gene>
<evidence type="ECO:0000313" key="10">
    <source>
        <dbReference type="EMBL" id="SIS90405.1"/>
    </source>
</evidence>
<feature type="transmembrane region" description="Helical" evidence="9">
    <location>
        <begin position="49"/>
        <end position="70"/>
    </location>
</feature>
<reference evidence="11" key="1">
    <citation type="submission" date="2017-01" db="EMBL/GenBank/DDBJ databases">
        <authorList>
            <person name="Varghese N."/>
            <person name="Submissions S."/>
        </authorList>
    </citation>
    <scope>NUCLEOTIDE SEQUENCE [LARGE SCALE GENOMIC DNA]</scope>
    <source>
        <strain evidence="11">DSM 16176</strain>
    </source>
</reference>
<keyword evidence="10" id="KW-0282">Flagellum</keyword>
<sequence>MTDTYVIGLAAQVMWLVVKITAPVLLLGLAMGLLVSIFQATTQLQEQTLAFIPKIIAVIIALLAFGPWMLQNLIDFTNAVLGNLMQYVM</sequence>
<dbReference type="InterPro" id="IPR002191">
    <property type="entry name" value="Bac_export_3"/>
</dbReference>
<keyword evidence="8 9" id="KW-0975">Bacterial flagellum</keyword>
<keyword evidence="10" id="KW-0966">Cell projection</keyword>
<dbReference type="Pfam" id="PF01313">
    <property type="entry name" value="Bac_export_3"/>
    <property type="match status" value="1"/>
</dbReference>
<dbReference type="EMBL" id="FTOO01000006">
    <property type="protein sequence ID" value="SIS90405.1"/>
    <property type="molecule type" value="Genomic_DNA"/>
</dbReference>